<accession>A0A1N6NFB4</accession>
<proteinExistence type="predicted"/>
<dbReference type="InterPro" id="IPR029058">
    <property type="entry name" value="AB_hydrolase_fold"/>
</dbReference>
<evidence type="ECO:0000313" key="2">
    <source>
        <dbReference type="EMBL" id="SIP90785.1"/>
    </source>
</evidence>
<dbReference type="AlphaFoldDB" id="A0A1N6NFB4"/>
<sequence length="293" mass="32108">MHLLPWSHPTSAGFTLTGWHSPPSGKPLLHFLHGNGFCGRTYAPMLAALAEHFDLWLCDVQGHGDTEHGGRFHGWNRSAELAVEAFEAGRGIFGELPRFALGHSFGGVLTSLILARQPQLFQRAVLLDPVLFSQTMMGVMALSELVGLHRRNVMAKKSASRRRHWPDRASAFSLLQGKGIFRGWTDAALQAYVDHALKDSAEGGVELKCRPSREVDIFSSFPRRLWPSLAKIAVPTLLLYGDKTYPFVGQSARRLAGLNAAVSIAEVPGGHCFMQEHPEDAAARVLAFLRPGA</sequence>
<dbReference type="Gene3D" id="3.40.50.1820">
    <property type="entry name" value="alpha/beta hydrolase"/>
    <property type="match status" value="1"/>
</dbReference>
<dbReference type="RefSeq" id="WP_076423586.1">
    <property type="nucleotide sequence ID" value="NZ_FTMP01000001.1"/>
</dbReference>
<evidence type="ECO:0000259" key="1">
    <source>
        <dbReference type="Pfam" id="PF12697"/>
    </source>
</evidence>
<dbReference type="InterPro" id="IPR000073">
    <property type="entry name" value="AB_hydrolase_1"/>
</dbReference>
<dbReference type="PANTHER" id="PTHR43798">
    <property type="entry name" value="MONOACYLGLYCEROL LIPASE"/>
    <property type="match status" value="1"/>
</dbReference>
<reference evidence="2 3" key="1">
    <citation type="submission" date="2017-01" db="EMBL/GenBank/DDBJ databases">
        <authorList>
            <person name="Mah S.A."/>
            <person name="Swanson W.J."/>
            <person name="Moy G.W."/>
            <person name="Vacquier V.D."/>
        </authorList>
    </citation>
    <scope>NUCLEOTIDE SEQUENCE [LARGE SCALE GENOMIC DNA]</scope>
    <source>
        <strain evidence="2 3">RU36E</strain>
    </source>
</reference>
<gene>
    <name evidence="2" type="ORF">SAMN05878282_101269</name>
</gene>
<dbReference type="EMBL" id="FTMP01000001">
    <property type="protein sequence ID" value="SIP90785.1"/>
    <property type="molecule type" value="Genomic_DNA"/>
</dbReference>
<protein>
    <submittedName>
        <fullName evidence="2">Pimeloyl-ACP methyl ester carboxylesterase</fullName>
    </submittedName>
</protein>
<feature type="domain" description="AB hydrolase-1" evidence="1">
    <location>
        <begin position="31"/>
        <end position="283"/>
    </location>
</feature>
<dbReference type="Pfam" id="PF12697">
    <property type="entry name" value="Abhydrolase_6"/>
    <property type="match status" value="1"/>
</dbReference>
<dbReference type="InterPro" id="IPR050266">
    <property type="entry name" value="AB_hydrolase_sf"/>
</dbReference>
<organism evidence="2 3">
    <name type="scientific">Aquipseudomonas alcaligenes</name>
    <name type="common">Pseudomonas alcaligenes</name>
    <dbReference type="NCBI Taxonomy" id="43263"/>
    <lineage>
        <taxon>Bacteria</taxon>
        <taxon>Pseudomonadati</taxon>
        <taxon>Pseudomonadota</taxon>
        <taxon>Gammaproteobacteria</taxon>
        <taxon>Pseudomonadales</taxon>
        <taxon>Pseudomonadaceae</taxon>
        <taxon>Aquipseudomonas</taxon>
    </lineage>
</organism>
<evidence type="ECO:0000313" key="3">
    <source>
        <dbReference type="Proteomes" id="UP000185841"/>
    </source>
</evidence>
<name>A0A1N6NFB4_AQUAC</name>
<dbReference type="SUPFAM" id="SSF53474">
    <property type="entry name" value="alpha/beta-Hydrolases"/>
    <property type="match status" value="1"/>
</dbReference>
<dbReference type="Proteomes" id="UP000185841">
    <property type="component" value="Unassembled WGS sequence"/>
</dbReference>
<dbReference type="PANTHER" id="PTHR43798:SF33">
    <property type="entry name" value="HYDROLASE, PUTATIVE (AFU_ORTHOLOGUE AFUA_2G14860)-RELATED"/>
    <property type="match status" value="1"/>
</dbReference>
<dbReference type="GO" id="GO:0016020">
    <property type="term" value="C:membrane"/>
    <property type="evidence" value="ECO:0007669"/>
    <property type="project" value="TreeGrafter"/>
</dbReference>